<proteinExistence type="predicted"/>
<name>A0A2K9EIW0_9FIRM</name>
<dbReference type="AlphaFoldDB" id="A0A2K9EIW0"/>
<evidence type="ECO:0000313" key="2">
    <source>
        <dbReference type="Proteomes" id="UP000233534"/>
    </source>
</evidence>
<gene>
    <name evidence="1" type="ORF">HVS_09930</name>
</gene>
<sequence length="145" mass="15498">MPLLGYWIEQSKDIVLPLSFTVTVILPFPYEPVTDSGGLGFSPYIYLCAKALISARLSGQSFKLVTFEPLMNVNGSGSFGLFCSCEKDGTLILSVGTLISPEPVGIGVFDGDGDGESCSTYNGRLINPCSFINVVCTAVHCNHTF</sequence>
<keyword evidence="2" id="KW-1185">Reference proteome</keyword>
<reference evidence="1 2" key="1">
    <citation type="submission" date="2017-12" db="EMBL/GenBank/DDBJ databases">
        <title>Complete genome sequence of Herbivorax saccincola GGR1, a novel Cellulosome-producing hydrolytic bacterium in a thermophilic biogas plant, established by Illumina and Nanopore MinION sequencing.</title>
        <authorList>
            <person name="Pechtl A."/>
            <person name="Ruckert C."/>
            <person name="Koeck D.E."/>
            <person name="Maus I."/>
            <person name="Winkler A."/>
            <person name="Kalinowski J."/>
            <person name="Puhler A."/>
            <person name="Schwarz W.W."/>
            <person name="Zverlov V.V."/>
            <person name="Schluter A."/>
            <person name="Liebl W."/>
        </authorList>
    </citation>
    <scope>NUCLEOTIDE SEQUENCE [LARGE SCALE GENOMIC DNA]</scope>
    <source>
        <strain evidence="2">SR1</strain>
    </source>
</reference>
<organism evidence="1 2">
    <name type="scientific">Acetivibrio saccincola</name>
    <dbReference type="NCBI Taxonomy" id="1677857"/>
    <lineage>
        <taxon>Bacteria</taxon>
        <taxon>Bacillati</taxon>
        <taxon>Bacillota</taxon>
        <taxon>Clostridia</taxon>
        <taxon>Eubacteriales</taxon>
        <taxon>Oscillospiraceae</taxon>
        <taxon>Acetivibrio</taxon>
    </lineage>
</organism>
<dbReference type="EMBL" id="CP025197">
    <property type="protein sequence ID" value="AUG57883.1"/>
    <property type="molecule type" value="Genomic_DNA"/>
</dbReference>
<accession>A0A2K9EIW0</accession>
<dbReference type="Proteomes" id="UP000233534">
    <property type="component" value="Chromosome"/>
</dbReference>
<protein>
    <submittedName>
        <fullName evidence="1">Uncharacterized protein</fullName>
    </submittedName>
</protein>
<evidence type="ECO:0000313" key="1">
    <source>
        <dbReference type="EMBL" id="AUG57883.1"/>
    </source>
</evidence>
<dbReference type="KEGG" id="hsc:HVS_09930"/>